<name>A0A438K610_VITVI</name>
<dbReference type="AlphaFoldDB" id="A0A438K610"/>
<evidence type="ECO:0000256" key="1">
    <source>
        <dbReference type="SAM" id="SignalP"/>
    </source>
</evidence>
<dbReference type="EMBL" id="QGNW01000015">
    <property type="protein sequence ID" value="RVX16634.1"/>
    <property type="molecule type" value="Genomic_DNA"/>
</dbReference>
<feature type="chain" id="PRO_5019527071" evidence="1">
    <location>
        <begin position="24"/>
        <end position="103"/>
    </location>
</feature>
<reference evidence="2 3" key="1">
    <citation type="journal article" date="2018" name="PLoS Genet.">
        <title>Population sequencing reveals clonal diversity and ancestral inbreeding in the grapevine cultivar Chardonnay.</title>
        <authorList>
            <person name="Roach M.J."/>
            <person name="Johnson D.L."/>
            <person name="Bohlmann J."/>
            <person name="van Vuuren H.J."/>
            <person name="Jones S.J."/>
            <person name="Pretorius I.S."/>
            <person name="Schmidt S.A."/>
            <person name="Borneman A.R."/>
        </authorList>
    </citation>
    <scope>NUCLEOTIDE SEQUENCE [LARGE SCALE GENOMIC DNA]</scope>
    <source>
        <strain evidence="3">cv. Chardonnay</strain>
        <tissue evidence="2">Leaf</tissue>
    </source>
</reference>
<organism evidence="2 3">
    <name type="scientific">Vitis vinifera</name>
    <name type="common">Grape</name>
    <dbReference type="NCBI Taxonomy" id="29760"/>
    <lineage>
        <taxon>Eukaryota</taxon>
        <taxon>Viridiplantae</taxon>
        <taxon>Streptophyta</taxon>
        <taxon>Embryophyta</taxon>
        <taxon>Tracheophyta</taxon>
        <taxon>Spermatophyta</taxon>
        <taxon>Magnoliopsida</taxon>
        <taxon>eudicotyledons</taxon>
        <taxon>Gunneridae</taxon>
        <taxon>Pentapetalae</taxon>
        <taxon>rosids</taxon>
        <taxon>Vitales</taxon>
        <taxon>Vitaceae</taxon>
        <taxon>Viteae</taxon>
        <taxon>Vitis</taxon>
    </lineage>
</organism>
<dbReference type="PANTHER" id="PTHR35752:SF1">
    <property type="entry name" value="G-PROTEIN COUPLED RECEPTOR"/>
    <property type="match status" value="1"/>
</dbReference>
<sequence>MLSLGNCLDGHSLYCLLITTVTAVILQAPGASSIVAPSSNCYALDNSSHIFDFSSWLGQPFEYDGKDSDLVVRFCKDVESRSQTVVIRTATFLSTQLSCLFYF</sequence>
<keyword evidence="1" id="KW-0732">Signal</keyword>
<proteinExistence type="predicted"/>
<evidence type="ECO:0000313" key="2">
    <source>
        <dbReference type="EMBL" id="RVX16634.1"/>
    </source>
</evidence>
<evidence type="ECO:0000313" key="3">
    <source>
        <dbReference type="Proteomes" id="UP000288805"/>
    </source>
</evidence>
<dbReference type="PANTHER" id="PTHR35752">
    <property type="entry name" value="G-PROTEIN COUPLED RECEPTOR"/>
    <property type="match status" value="1"/>
</dbReference>
<comment type="caution">
    <text evidence="2">The sequence shown here is derived from an EMBL/GenBank/DDBJ whole genome shotgun (WGS) entry which is preliminary data.</text>
</comment>
<protein>
    <submittedName>
        <fullName evidence="2">Uncharacterized protein</fullName>
    </submittedName>
</protein>
<gene>
    <name evidence="2" type="ORF">CK203_006162</name>
</gene>
<accession>A0A438K610</accession>
<dbReference type="Proteomes" id="UP000288805">
    <property type="component" value="Unassembled WGS sequence"/>
</dbReference>
<feature type="signal peptide" evidence="1">
    <location>
        <begin position="1"/>
        <end position="23"/>
    </location>
</feature>